<reference evidence="1" key="1">
    <citation type="journal article" date="2014" name="Front. Microbiol.">
        <title>High frequency of phylogenetically diverse reductive dehalogenase-homologous genes in deep subseafloor sedimentary metagenomes.</title>
        <authorList>
            <person name="Kawai M."/>
            <person name="Futagami T."/>
            <person name="Toyoda A."/>
            <person name="Takaki Y."/>
            <person name="Nishi S."/>
            <person name="Hori S."/>
            <person name="Arai W."/>
            <person name="Tsubouchi T."/>
            <person name="Morono Y."/>
            <person name="Uchiyama I."/>
            <person name="Ito T."/>
            <person name="Fujiyama A."/>
            <person name="Inagaki F."/>
            <person name="Takami H."/>
        </authorList>
    </citation>
    <scope>NUCLEOTIDE SEQUENCE</scope>
    <source>
        <strain evidence="1">Expedition CK06-06</strain>
    </source>
</reference>
<comment type="caution">
    <text evidence="1">The sequence shown here is derived from an EMBL/GenBank/DDBJ whole genome shotgun (WGS) entry which is preliminary data.</text>
</comment>
<accession>X1DWH5</accession>
<gene>
    <name evidence="1" type="ORF">S03H2_02313</name>
</gene>
<proteinExistence type="predicted"/>
<sequence length="54" mass="6230">MKLWILVGALNGKINETEIFLQQAEALLAESKMMKNYSFPEITRNDVALFEKEI</sequence>
<protein>
    <submittedName>
        <fullName evidence="1">Uncharacterized protein</fullName>
    </submittedName>
</protein>
<dbReference type="AlphaFoldDB" id="X1DWH5"/>
<name>X1DWH5_9ZZZZ</name>
<evidence type="ECO:0000313" key="1">
    <source>
        <dbReference type="EMBL" id="GAH24592.1"/>
    </source>
</evidence>
<dbReference type="EMBL" id="BARU01000758">
    <property type="protein sequence ID" value="GAH24592.1"/>
    <property type="molecule type" value="Genomic_DNA"/>
</dbReference>
<organism evidence="1">
    <name type="scientific">marine sediment metagenome</name>
    <dbReference type="NCBI Taxonomy" id="412755"/>
    <lineage>
        <taxon>unclassified sequences</taxon>
        <taxon>metagenomes</taxon>
        <taxon>ecological metagenomes</taxon>
    </lineage>
</organism>